<evidence type="ECO:0000256" key="2">
    <source>
        <dbReference type="ARBA" id="ARBA00022603"/>
    </source>
</evidence>
<evidence type="ECO:0000256" key="5">
    <source>
        <dbReference type="ARBA" id="ARBA00022747"/>
    </source>
</evidence>
<dbReference type="PANTHER" id="PTHR46098:SF1">
    <property type="entry name" value="TRNA (CYTOSINE(38)-C(5))-METHYLTRANSFERASE"/>
    <property type="match status" value="1"/>
</dbReference>
<dbReference type="InterPro" id="IPR050750">
    <property type="entry name" value="C5-MTase"/>
</dbReference>
<dbReference type="EC" id="2.1.1.37" evidence="1"/>
<dbReference type="GO" id="GO:0003886">
    <property type="term" value="F:DNA (cytosine-5-)-methyltransferase activity"/>
    <property type="evidence" value="ECO:0007669"/>
    <property type="project" value="UniProtKB-EC"/>
</dbReference>
<dbReference type="PANTHER" id="PTHR46098">
    <property type="entry name" value="TRNA (CYTOSINE(38)-C(5))-METHYLTRANSFERASE"/>
    <property type="match status" value="1"/>
</dbReference>
<dbReference type="Gene3D" id="3.40.50.150">
    <property type="entry name" value="Vaccinia Virus protein VP39"/>
    <property type="match status" value="1"/>
</dbReference>
<dbReference type="InterPro" id="IPR001525">
    <property type="entry name" value="C5_MeTfrase"/>
</dbReference>
<accession>A0A8J3J535</accession>
<comment type="caution">
    <text evidence="6">The sequence shown here is derived from an EMBL/GenBank/DDBJ whole genome shotgun (WGS) entry which is preliminary data.</text>
</comment>
<keyword evidence="7" id="KW-1185">Reference proteome</keyword>
<gene>
    <name evidence="6" type="ORF">KSF_109140</name>
</gene>
<dbReference type="InterPro" id="IPR029063">
    <property type="entry name" value="SAM-dependent_MTases_sf"/>
</dbReference>
<dbReference type="Pfam" id="PF00145">
    <property type="entry name" value="DNA_methylase"/>
    <property type="match status" value="1"/>
</dbReference>
<keyword evidence="3" id="KW-0808">Transferase</keyword>
<dbReference type="RefSeq" id="WP_220211439.1">
    <property type="nucleotide sequence ID" value="NZ_BNJK01000003.1"/>
</dbReference>
<dbReference type="AlphaFoldDB" id="A0A8J3J535"/>
<proteinExistence type="predicted"/>
<evidence type="ECO:0000256" key="4">
    <source>
        <dbReference type="ARBA" id="ARBA00022691"/>
    </source>
</evidence>
<dbReference type="EMBL" id="BNJK01000003">
    <property type="protein sequence ID" value="GHP00867.1"/>
    <property type="molecule type" value="Genomic_DNA"/>
</dbReference>
<dbReference type="SUPFAM" id="SSF53335">
    <property type="entry name" value="S-adenosyl-L-methionine-dependent methyltransferases"/>
    <property type="match status" value="1"/>
</dbReference>
<dbReference type="Proteomes" id="UP000597444">
    <property type="component" value="Unassembled WGS sequence"/>
</dbReference>
<reference evidence="6" key="1">
    <citation type="submission" date="2020-10" db="EMBL/GenBank/DDBJ databases">
        <title>Taxonomic study of unclassified bacteria belonging to the class Ktedonobacteria.</title>
        <authorList>
            <person name="Yabe S."/>
            <person name="Wang C.M."/>
            <person name="Zheng Y."/>
            <person name="Sakai Y."/>
            <person name="Cavaletti L."/>
            <person name="Monciardini P."/>
            <person name="Donadio S."/>
        </authorList>
    </citation>
    <scope>NUCLEOTIDE SEQUENCE</scope>
    <source>
        <strain evidence="6">ID150040</strain>
    </source>
</reference>
<keyword evidence="4" id="KW-0949">S-adenosyl-L-methionine</keyword>
<dbReference type="GO" id="GO:0009307">
    <property type="term" value="P:DNA restriction-modification system"/>
    <property type="evidence" value="ECO:0007669"/>
    <property type="project" value="UniProtKB-KW"/>
</dbReference>
<evidence type="ECO:0000313" key="6">
    <source>
        <dbReference type="EMBL" id="GHP00867.1"/>
    </source>
</evidence>
<protein>
    <recommendedName>
        <fullName evidence="1">DNA (cytosine-5-)-methyltransferase</fullName>
        <ecNumber evidence="1">2.1.1.37</ecNumber>
    </recommendedName>
</protein>
<keyword evidence="2" id="KW-0489">Methyltransferase</keyword>
<organism evidence="6 7">
    <name type="scientific">Reticulibacter mediterranei</name>
    <dbReference type="NCBI Taxonomy" id="2778369"/>
    <lineage>
        <taxon>Bacteria</taxon>
        <taxon>Bacillati</taxon>
        <taxon>Chloroflexota</taxon>
        <taxon>Ktedonobacteria</taxon>
        <taxon>Ktedonobacterales</taxon>
        <taxon>Reticulibacteraceae</taxon>
        <taxon>Reticulibacter</taxon>
    </lineage>
</organism>
<evidence type="ECO:0000256" key="3">
    <source>
        <dbReference type="ARBA" id="ARBA00022679"/>
    </source>
</evidence>
<sequence length="473" mass="53608">MAQLLAPTSPVKTSSFTGDLPPIITAIEFYAGGGGFSEAFRKILAQMGWRGKLLLAVNHNAEAIKTHKGNFPETEHRQAKVEHLIMEELYDAQVLFGSPECKWQTVARGKKLKNQRRRKQFGLWSDWHEVSEAEKSRASMWQMYEATKAKMKQQRPFQIVLIENVVEAATKWADHDDWVEDFKALGYRYQGIFINAKFCSVPSNRDRYFAVFTHETLPEPDLDLRPRAICHACGQVVEAVQCWKPKASGRRGKYASQYDYRCPQITCGRKVTPFFRPAASFINFEDQGKRIGDRKRALCAKTRARIQEGLQRFCRDGQPIPPEAYDIPTTLPNVLPFLVKYNSNGKAESIFQPLGTVSSRARYGLVFLPKTWSAGTIPTLEDCTFRMLSPDEVKLAMCMQEVQIASRKQAEIIKQCGLAVPPPLAMTLMIHLFPILLHRSSPLSEGEICPSDSHKFTLETEAFPIESASQQEQ</sequence>
<keyword evidence="5" id="KW-0680">Restriction system</keyword>
<evidence type="ECO:0000256" key="1">
    <source>
        <dbReference type="ARBA" id="ARBA00011975"/>
    </source>
</evidence>
<name>A0A8J3J535_9CHLR</name>
<dbReference type="GO" id="GO:0032259">
    <property type="term" value="P:methylation"/>
    <property type="evidence" value="ECO:0007669"/>
    <property type="project" value="UniProtKB-KW"/>
</dbReference>
<evidence type="ECO:0000313" key="7">
    <source>
        <dbReference type="Proteomes" id="UP000597444"/>
    </source>
</evidence>